<feature type="transmembrane region" description="Helical" evidence="7">
    <location>
        <begin position="188"/>
        <end position="208"/>
    </location>
</feature>
<evidence type="ECO:0000256" key="4">
    <source>
        <dbReference type="ARBA" id="ARBA00022989"/>
    </source>
</evidence>
<reference evidence="8" key="1">
    <citation type="submission" date="2017-02" db="EMBL/GenBank/DDBJ databases">
        <title>Delving into the versatile metabolic prowess of the omnipresent phylum Bacteroidetes.</title>
        <authorList>
            <person name="Nobu M.K."/>
            <person name="Mei R."/>
            <person name="Narihiro T."/>
            <person name="Kuroda K."/>
            <person name="Liu W.-T."/>
        </authorList>
    </citation>
    <scope>NUCLEOTIDE SEQUENCE</scope>
    <source>
        <strain evidence="8">ADurb.Bin131</strain>
    </source>
</reference>
<dbReference type="Proteomes" id="UP000485562">
    <property type="component" value="Unassembled WGS sequence"/>
</dbReference>
<evidence type="ECO:0000313" key="8">
    <source>
        <dbReference type="EMBL" id="OQB73396.1"/>
    </source>
</evidence>
<name>A0A1V6C901_UNCT6</name>
<evidence type="ECO:0000256" key="1">
    <source>
        <dbReference type="ARBA" id="ARBA00004141"/>
    </source>
</evidence>
<feature type="transmembrane region" description="Helical" evidence="7">
    <location>
        <begin position="159"/>
        <end position="182"/>
    </location>
</feature>
<feature type="transmembrane region" description="Helical" evidence="7">
    <location>
        <begin position="88"/>
        <end position="109"/>
    </location>
</feature>
<feature type="transmembrane region" description="Helical" evidence="7">
    <location>
        <begin position="43"/>
        <end position="76"/>
    </location>
</feature>
<keyword evidence="3 6" id="KW-0812">Transmembrane</keyword>
<sequence length="275" mass="29356">MELYSFMVYSWTAAILTGLACSLIGVIVVTMGLSFIGVCMSHAAFAGALLGIILHINPVVCSFIFCFVVAGILGPISDRSEIKTDTSLGIMFSSSLGLSFLFLPMIPGSKSEGLRFLWGNILTVSHNDILIVGIVCLLVLGFIIAFFKEIQILIFNRTLALASGIPAKIIYYTVLFLSGAAITASIKAVGGLLVFALIINPAAAAYQLTYDMKKLFLFSSIFGILSGCAGLLIAFWLNIPAGAPIALSSVAIFIISTIFSPKRRPCAKPQTRILQ</sequence>
<dbReference type="PANTHER" id="PTHR30477:SF0">
    <property type="entry name" value="METAL TRANSPORT SYSTEM MEMBRANE PROTEIN TM_0125-RELATED"/>
    <property type="match status" value="1"/>
</dbReference>
<dbReference type="Gene3D" id="1.10.3470.10">
    <property type="entry name" value="ABC transporter involved in vitamin B12 uptake, BtuC"/>
    <property type="match status" value="1"/>
</dbReference>
<protein>
    <submittedName>
        <fullName evidence="8">Manganese transport system membrane protein MntB</fullName>
    </submittedName>
</protein>
<dbReference type="AlphaFoldDB" id="A0A1V6C901"/>
<dbReference type="GO" id="GO:0010043">
    <property type="term" value="P:response to zinc ion"/>
    <property type="evidence" value="ECO:0007669"/>
    <property type="project" value="TreeGrafter"/>
</dbReference>
<dbReference type="InterPro" id="IPR037294">
    <property type="entry name" value="ABC_BtuC-like"/>
</dbReference>
<evidence type="ECO:0000256" key="7">
    <source>
        <dbReference type="SAM" id="Phobius"/>
    </source>
</evidence>
<accession>A0A1V6C901</accession>
<feature type="transmembrane region" description="Helical" evidence="7">
    <location>
        <begin position="243"/>
        <end position="260"/>
    </location>
</feature>
<evidence type="ECO:0000256" key="3">
    <source>
        <dbReference type="ARBA" id="ARBA00022692"/>
    </source>
</evidence>
<dbReference type="PANTHER" id="PTHR30477">
    <property type="entry name" value="ABC-TRANSPORTER METAL-BINDING PROTEIN"/>
    <property type="match status" value="1"/>
</dbReference>
<keyword evidence="6" id="KW-0813">Transport</keyword>
<dbReference type="GO" id="GO:0055085">
    <property type="term" value="P:transmembrane transport"/>
    <property type="evidence" value="ECO:0007669"/>
    <property type="project" value="InterPro"/>
</dbReference>
<evidence type="ECO:0000256" key="6">
    <source>
        <dbReference type="RuleBase" id="RU003943"/>
    </source>
</evidence>
<evidence type="ECO:0000256" key="5">
    <source>
        <dbReference type="ARBA" id="ARBA00023136"/>
    </source>
</evidence>
<dbReference type="GO" id="GO:0043190">
    <property type="term" value="C:ATP-binding cassette (ABC) transporter complex"/>
    <property type="evidence" value="ECO:0007669"/>
    <property type="project" value="InterPro"/>
</dbReference>
<comment type="subcellular location">
    <subcellularLocation>
        <location evidence="6">Cell membrane</location>
        <topology evidence="6">Multi-pass membrane protein</topology>
    </subcellularLocation>
    <subcellularLocation>
        <location evidence="1">Membrane</location>
        <topology evidence="1">Multi-pass membrane protein</topology>
    </subcellularLocation>
</comment>
<feature type="transmembrane region" description="Helical" evidence="7">
    <location>
        <begin position="215"/>
        <end position="237"/>
    </location>
</feature>
<gene>
    <name evidence="8" type="primary">mntB</name>
    <name evidence="8" type="ORF">BWX89_00995</name>
</gene>
<dbReference type="EMBL" id="MWDQ01000082">
    <property type="protein sequence ID" value="OQB73396.1"/>
    <property type="molecule type" value="Genomic_DNA"/>
</dbReference>
<feature type="transmembrane region" description="Helical" evidence="7">
    <location>
        <begin position="129"/>
        <end position="147"/>
    </location>
</feature>
<keyword evidence="5 7" id="KW-0472">Membrane</keyword>
<proteinExistence type="inferred from homology"/>
<evidence type="ECO:0000256" key="2">
    <source>
        <dbReference type="ARBA" id="ARBA00008034"/>
    </source>
</evidence>
<dbReference type="InterPro" id="IPR001626">
    <property type="entry name" value="ABC_TroCD"/>
</dbReference>
<keyword evidence="4 7" id="KW-1133">Transmembrane helix</keyword>
<organism evidence="8">
    <name type="scientific">candidate division TA06 bacterium ADurb.Bin131</name>
    <dbReference type="NCBI Taxonomy" id="1852827"/>
    <lineage>
        <taxon>Bacteria</taxon>
        <taxon>Bacteria division TA06</taxon>
    </lineage>
</organism>
<dbReference type="Pfam" id="PF00950">
    <property type="entry name" value="ABC-3"/>
    <property type="match status" value="1"/>
</dbReference>
<feature type="transmembrane region" description="Helical" evidence="7">
    <location>
        <begin position="12"/>
        <end position="37"/>
    </location>
</feature>
<comment type="similarity">
    <text evidence="2 6">Belongs to the ABC-3 integral membrane protein family.</text>
</comment>
<comment type="caution">
    <text evidence="8">The sequence shown here is derived from an EMBL/GenBank/DDBJ whole genome shotgun (WGS) entry which is preliminary data.</text>
</comment>
<dbReference type="SUPFAM" id="SSF81345">
    <property type="entry name" value="ABC transporter involved in vitamin B12 uptake, BtuC"/>
    <property type="match status" value="1"/>
</dbReference>